<accession>H6L867</accession>
<sequence>MDQPLFGVGLFFGRLDPTAFLGLPRPLAGSGCVAARRSARPCAAKGG</sequence>
<proteinExistence type="predicted"/>
<evidence type="ECO:0000313" key="1">
    <source>
        <dbReference type="EMBL" id="AFC25395.1"/>
    </source>
</evidence>
<protein>
    <submittedName>
        <fullName evidence="1">Uncharacterized protein</fullName>
    </submittedName>
</protein>
<evidence type="ECO:0000313" key="2">
    <source>
        <dbReference type="Proteomes" id="UP000007519"/>
    </source>
</evidence>
<dbReference type="KEGG" id="sgn:SGRA_2667"/>
<dbReference type="AlphaFoldDB" id="H6L867"/>
<dbReference type="Proteomes" id="UP000007519">
    <property type="component" value="Chromosome"/>
</dbReference>
<dbReference type="EMBL" id="CP002831">
    <property type="protein sequence ID" value="AFC25395.1"/>
    <property type="molecule type" value="Genomic_DNA"/>
</dbReference>
<gene>
    <name evidence="1" type="ordered locus">SGRA_2667</name>
</gene>
<reference evidence="1 2" key="1">
    <citation type="journal article" date="2012" name="Stand. Genomic Sci.">
        <title>Complete genome sequencing and analysis of Saprospira grandis str. Lewin, a predatory marine bacterium.</title>
        <authorList>
            <person name="Saw J.H."/>
            <person name="Yuryev A."/>
            <person name="Kanbe M."/>
            <person name="Hou S."/>
            <person name="Young A.G."/>
            <person name="Aizawa S."/>
            <person name="Alam M."/>
        </authorList>
    </citation>
    <scope>NUCLEOTIDE SEQUENCE [LARGE SCALE GENOMIC DNA]</scope>
    <source>
        <strain evidence="1 2">Lewin</strain>
    </source>
</reference>
<keyword evidence="2" id="KW-1185">Reference proteome</keyword>
<dbReference type="STRING" id="984262.SGRA_2667"/>
<name>H6L867_SAPGL</name>
<dbReference type="HOGENOM" id="CLU_3173039_0_0_10"/>
<organism evidence="1 2">
    <name type="scientific">Saprospira grandis (strain Lewin)</name>
    <dbReference type="NCBI Taxonomy" id="984262"/>
    <lineage>
        <taxon>Bacteria</taxon>
        <taxon>Pseudomonadati</taxon>
        <taxon>Bacteroidota</taxon>
        <taxon>Saprospiria</taxon>
        <taxon>Saprospirales</taxon>
        <taxon>Saprospiraceae</taxon>
        <taxon>Saprospira</taxon>
    </lineage>
</organism>